<evidence type="ECO:0000256" key="2">
    <source>
        <dbReference type="ARBA" id="ARBA00010790"/>
    </source>
</evidence>
<dbReference type="GO" id="GO:0019285">
    <property type="term" value="P:glycine betaine biosynthetic process from choline"/>
    <property type="evidence" value="ECO:0007669"/>
    <property type="project" value="TreeGrafter"/>
</dbReference>
<evidence type="ECO:0000256" key="4">
    <source>
        <dbReference type="ARBA" id="ARBA00022827"/>
    </source>
</evidence>
<dbReference type="PROSITE" id="PS00624">
    <property type="entry name" value="GMC_OXRED_2"/>
    <property type="match status" value="1"/>
</dbReference>
<dbReference type="OrthoDB" id="9785276at2"/>
<dbReference type="GO" id="GO:0016020">
    <property type="term" value="C:membrane"/>
    <property type="evidence" value="ECO:0007669"/>
    <property type="project" value="TreeGrafter"/>
</dbReference>
<keyword evidence="4 5" id="KW-0274">FAD</keyword>
<keyword evidence="10" id="KW-1185">Reference proteome</keyword>
<name>A0A2U0SFA9_9SPHN</name>
<comment type="cofactor">
    <cofactor evidence="1 5">
        <name>FAD</name>
        <dbReference type="ChEBI" id="CHEBI:57692"/>
    </cofactor>
</comment>
<evidence type="ECO:0000259" key="7">
    <source>
        <dbReference type="PROSITE" id="PS00623"/>
    </source>
</evidence>
<protein>
    <submittedName>
        <fullName evidence="9">Choline dehydrogenase</fullName>
    </submittedName>
</protein>
<proteinExistence type="inferred from homology"/>
<dbReference type="SUPFAM" id="SSF51905">
    <property type="entry name" value="FAD/NAD(P)-binding domain"/>
    <property type="match status" value="1"/>
</dbReference>
<dbReference type="InterPro" id="IPR000172">
    <property type="entry name" value="GMC_OxRdtase_N"/>
</dbReference>
<dbReference type="PROSITE" id="PS51257">
    <property type="entry name" value="PROKAR_LIPOPROTEIN"/>
    <property type="match status" value="1"/>
</dbReference>
<dbReference type="SUPFAM" id="SSF54373">
    <property type="entry name" value="FAD-linked reductases, C-terminal domain"/>
    <property type="match status" value="1"/>
</dbReference>
<sequence length="555" mass="60405">MERYDIEADYIVVGAGSAGCVLANRLSAVPGNRVLLLEAGGDDRPLREPSQFLSNMLIHTPIGFGRTLNDRKVNWLYETEPDPGSGGRTHKWPKGKVLGGSSSINGLLYVRGQVEDYDGWAQLGCHGWSYDDVLPYFRRAQHQERGACATHGSGGPLNTADFPERNPVSQALLDACVEAGIPYSPDINARHQEGVSWFQLTTRGGRRCSTAVGYLHPVEGRANLRIETHALARRVLFDGARAIGIEFRQGGRLVRARAHAEVILAAGAVESPKLLELSGIGRGEVLARHGITLRHESPGVGENLQDHYMIGAQWRVKPEHLTVNQMAHGWRLAREVARYSIHRTGLLSYAVAHIVAFTRTRPQLASPDVQLHLMAASVDLAKLNAVQRFDLEKTPGITCTPCQLRPESRGSVHIASADPEVYPTIIANYLSDPVDQRLAVEQVKLIRRVMAQPAIRPFLIDEPDPFGDSDAAMLAYARMAGGTLYHVVGTCRMGSDANAVVDPELRVNGVEGLRVIDASIMPRLVSGNTNAPTIMIAERGADLILGTALPRALAC</sequence>
<evidence type="ECO:0000256" key="5">
    <source>
        <dbReference type="PIRSR" id="PIRSR000137-2"/>
    </source>
</evidence>
<dbReference type="AlphaFoldDB" id="A0A2U0SFA9"/>
<dbReference type="PIRSF" id="PIRSF000137">
    <property type="entry name" value="Alcohol_oxidase"/>
    <property type="match status" value="1"/>
</dbReference>
<dbReference type="InterPro" id="IPR036188">
    <property type="entry name" value="FAD/NAD-bd_sf"/>
</dbReference>
<dbReference type="PANTHER" id="PTHR11552:SF147">
    <property type="entry name" value="CHOLINE DEHYDROGENASE, MITOCHONDRIAL"/>
    <property type="match status" value="1"/>
</dbReference>
<evidence type="ECO:0000256" key="6">
    <source>
        <dbReference type="RuleBase" id="RU003968"/>
    </source>
</evidence>
<gene>
    <name evidence="9" type="ORF">DD559_12165</name>
</gene>
<dbReference type="PROSITE" id="PS00623">
    <property type="entry name" value="GMC_OXRED_1"/>
    <property type="match status" value="1"/>
</dbReference>
<feature type="domain" description="Glucose-methanol-choline oxidoreductase N-terminal" evidence="8">
    <location>
        <begin position="267"/>
        <end position="281"/>
    </location>
</feature>
<evidence type="ECO:0000259" key="8">
    <source>
        <dbReference type="PROSITE" id="PS00624"/>
    </source>
</evidence>
<dbReference type="Proteomes" id="UP000245890">
    <property type="component" value="Unassembled WGS sequence"/>
</dbReference>
<accession>A0A2U0SFA9</accession>
<feature type="binding site" evidence="5">
    <location>
        <position position="97"/>
    </location>
    <ligand>
        <name>FAD</name>
        <dbReference type="ChEBI" id="CHEBI:57692"/>
    </ligand>
</feature>
<evidence type="ECO:0000256" key="1">
    <source>
        <dbReference type="ARBA" id="ARBA00001974"/>
    </source>
</evidence>
<comment type="caution">
    <text evidence="9">The sequence shown here is derived from an EMBL/GenBank/DDBJ whole genome shotgun (WGS) entry which is preliminary data.</text>
</comment>
<comment type="similarity">
    <text evidence="2 6">Belongs to the GMC oxidoreductase family.</text>
</comment>
<dbReference type="EMBL" id="QENQ01000001">
    <property type="protein sequence ID" value="PVX29994.1"/>
    <property type="molecule type" value="Genomic_DNA"/>
</dbReference>
<organism evidence="9 10">
    <name type="scientific">Sphingomonas pokkalii</name>
    <dbReference type="NCBI Taxonomy" id="2175090"/>
    <lineage>
        <taxon>Bacteria</taxon>
        <taxon>Pseudomonadati</taxon>
        <taxon>Pseudomonadota</taxon>
        <taxon>Alphaproteobacteria</taxon>
        <taxon>Sphingomonadales</taxon>
        <taxon>Sphingomonadaceae</taxon>
        <taxon>Sphingomonas</taxon>
    </lineage>
</organism>
<evidence type="ECO:0000256" key="3">
    <source>
        <dbReference type="ARBA" id="ARBA00022630"/>
    </source>
</evidence>
<dbReference type="GO" id="GO:0050660">
    <property type="term" value="F:flavin adenine dinucleotide binding"/>
    <property type="evidence" value="ECO:0007669"/>
    <property type="project" value="InterPro"/>
</dbReference>
<dbReference type="RefSeq" id="WP_116469411.1">
    <property type="nucleotide sequence ID" value="NZ_QENQ01000001.1"/>
</dbReference>
<dbReference type="Gene3D" id="3.30.560.10">
    <property type="entry name" value="Glucose Oxidase, domain 3"/>
    <property type="match status" value="1"/>
</dbReference>
<reference evidence="9 10" key="1">
    <citation type="submission" date="2018-05" db="EMBL/GenBank/DDBJ databases">
        <title>Description of Sphingomonas pokkalii sp nov, isolated from the rhizosphere of saline tolerant pokkali rice and its draft genome analysis.</title>
        <authorList>
            <person name="Menon R."/>
            <person name="Kumari S."/>
            <person name="Rameshkumar N."/>
        </authorList>
    </citation>
    <scope>NUCLEOTIDE SEQUENCE [LARGE SCALE GENOMIC DNA]</scope>
    <source>
        <strain evidence="9 10">L3B27</strain>
    </source>
</reference>
<keyword evidence="3 6" id="KW-0285">Flavoprotein</keyword>
<dbReference type="InterPro" id="IPR007867">
    <property type="entry name" value="GMC_OxRtase_C"/>
</dbReference>
<evidence type="ECO:0000313" key="9">
    <source>
        <dbReference type="EMBL" id="PVX29994.1"/>
    </source>
</evidence>
<dbReference type="GO" id="GO:0008812">
    <property type="term" value="F:choline dehydrogenase activity"/>
    <property type="evidence" value="ECO:0007669"/>
    <property type="project" value="TreeGrafter"/>
</dbReference>
<dbReference type="Pfam" id="PF05199">
    <property type="entry name" value="GMC_oxred_C"/>
    <property type="match status" value="1"/>
</dbReference>
<feature type="domain" description="Glucose-methanol-choline oxidoreductase N-terminal" evidence="7">
    <location>
        <begin position="95"/>
        <end position="118"/>
    </location>
</feature>
<dbReference type="Pfam" id="PF00732">
    <property type="entry name" value="GMC_oxred_N"/>
    <property type="match status" value="1"/>
</dbReference>
<dbReference type="InterPro" id="IPR012132">
    <property type="entry name" value="GMC_OxRdtase"/>
</dbReference>
<dbReference type="PANTHER" id="PTHR11552">
    <property type="entry name" value="GLUCOSE-METHANOL-CHOLINE GMC OXIDOREDUCTASE"/>
    <property type="match status" value="1"/>
</dbReference>
<evidence type="ECO:0000313" key="10">
    <source>
        <dbReference type="Proteomes" id="UP000245890"/>
    </source>
</evidence>
<dbReference type="Gene3D" id="3.50.50.60">
    <property type="entry name" value="FAD/NAD(P)-binding domain"/>
    <property type="match status" value="1"/>
</dbReference>